<keyword evidence="2" id="KW-1185">Reference proteome</keyword>
<protein>
    <submittedName>
        <fullName evidence="1">Uncharacterized protein</fullName>
    </submittedName>
</protein>
<reference evidence="1 2" key="1">
    <citation type="submission" date="2020-04" db="EMBL/GenBank/DDBJ databases">
        <authorList>
            <person name="Alioto T."/>
            <person name="Alioto T."/>
            <person name="Gomez Garrido J."/>
        </authorList>
    </citation>
    <scope>NUCLEOTIDE SEQUENCE [LARGE SCALE GENOMIC DNA]</scope>
</reference>
<dbReference type="InterPro" id="IPR006616">
    <property type="entry name" value="DM9_repeat"/>
</dbReference>
<organism evidence="1 2">
    <name type="scientific">Cloeon dipterum</name>
    <dbReference type="NCBI Taxonomy" id="197152"/>
    <lineage>
        <taxon>Eukaryota</taxon>
        <taxon>Metazoa</taxon>
        <taxon>Ecdysozoa</taxon>
        <taxon>Arthropoda</taxon>
        <taxon>Hexapoda</taxon>
        <taxon>Insecta</taxon>
        <taxon>Pterygota</taxon>
        <taxon>Palaeoptera</taxon>
        <taxon>Ephemeroptera</taxon>
        <taxon>Pisciforma</taxon>
        <taxon>Baetidae</taxon>
        <taxon>Cloeon</taxon>
    </lineage>
</organism>
<gene>
    <name evidence="1" type="ORF">CLODIP_2_CD03409</name>
</gene>
<comment type="caution">
    <text evidence="1">The sequence shown here is derived from an EMBL/GenBank/DDBJ whole genome shotgun (WGS) entry which is preliminary data.</text>
</comment>
<evidence type="ECO:0000313" key="2">
    <source>
        <dbReference type="Proteomes" id="UP000494165"/>
    </source>
</evidence>
<name>A0A8S1DCY7_9INSE</name>
<accession>A0A8S1DCY7</accession>
<dbReference type="Pfam" id="PF11901">
    <property type="entry name" value="DM9"/>
    <property type="match status" value="1"/>
</dbReference>
<dbReference type="AlphaFoldDB" id="A0A8S1DCY7"/>
<evidence type="ECO:0000313" key="1">
    <source>
        <dbReference type="EMBL" id="CAB3378319.1"/>
    </source>
</evidence>
<proteinExistence type="predicted"/>
<dbReference type="Proteomes" id="UP000494165">
    <property type="component" value="Unassembled WGS sequence"/>
</dbReference>
<dbReference type="EMBL" id="CADEPI010000162">
    <property type="protein sequence ID" value="CAB3378319.1"/>
    <property type="molecule type" value="Genomic_DNA"/>
</dbReference>
<sequence length="153" mass="17487">MALWIKINNESDLAKYTENLGDNILLVKGNHGINFLVGYVKVDEGLAYFALNRQVIRKKEFSMFVINGRSSYFSWYYLREGESLPPKSYMAGNDYLDRPTFIGKTAINGKELYGQVYALEEPVLRIATESDGVVFAYTFYILLNEAGLRSRDI</sequence>